<proteinExistence type="predicted"/>
<dbReference type="Proteomes" id="UP000000547">
    <property type="component" value="Chromosome"/>
</dbReference>
<gene>
    <name evidence="1" type="ordered locus">CPS_3866</name>
</gene>
<dbReference type="KEGG" id="cps:CPS_3866"/>
<evidence type="ECO:0000313" key="2">
    <source>
        <dbReference type="Proteomes" id="UP000000547"/>
    </source>
</evidence>
<reference evidence="1" key="1">
    <citation type="journal article" date="2005" name="Proc. Natl. Acad. Sci. U.S.A.">
        <title>The psychrophilic lifestyle as revealed by the genome sequence of Colwellia psychrerythraea 34H through genomic and proteomic analyses.</title>
        <authorList>
            <person name="Methe B.A."/>
            <person name="Nelson K.E."/>
            <person name="Deming J.W."/>
            <person name="Momen B."/>
            <person name="Melamud E."/>
            <person name="Zhang X."/>
            <person name="Moult J."/>
            <person name="Madupu R."/>
            <person name="Nelson W.C."/>
            <person name="Dodson R.J."/>
            <person name="Brinkac L.M."/>
            <person name="Daugherty S.C."/>
            <person name="Durkin A.S."/>
            <person name="DeBoy R.T."/>
            <person name="Kolonay J.F."/>
            <person name="Sullivan S.A."/>
            <person name="Zhou L."/>
            <person name="Davidsen T.M."/>
            <person name="Wu M."/>
            <person name="Huston A.L."/>
            <person name="Lewis M."/>
            <person name="Weaver B."/>
            <person name="Weidman J.F."/>
            <person name="Khouri H."/>
            <person name="Utterback T.R."/>
            <person name="Feldblyum T.V."/>
            <person name="Fraser C.M."/>
        </authorList>
    </citation>
    <scope>NUCLEOTIDE SEQUENCE [LARGE SCALE GENOMIC DNA]</scope>
    <source>
        <strain evidence="1">34H</strain>
    </source>
</reference>
<name>Q47XE2_COLP3</name>
<dbReference type="EMBL" id="CP000083">
    <property type="protein sequence ID" value="AAZ27312.1"/>
    <property type="molecule type" value="Genomic_DNA"/>
</dbReference>
<dbReference type="AlphaFoldDB" id="Q47XE2"/>
<sequence>MNSLTHDESNYLNATGLEHKEVAVSENKHPANTNTQQHVSKHEQTFCNDVSTESYVRGYN</sequence>
<dbReference type="RefSeq" id="WP_011044614.1">
    <property type="nucleotide sequence ID" value="NC_003910.7"/>
</dbReference>
<protein>
    <submittedName>
        <fullName evidence="1">Uncharacterized protein</fullName>
    </submittedName>
</protein>
<organism evidence="1 2">
    <name type="scientific">Colwellia psychrerythraea (strain 34H / ATCC BAA-681)</name>
    <name type="common">Vibrio psychroerythus</name>
    <dbReference type="NCBI Taxonomy" id="167879"/>
    <lineage>
        <taxon>Bacteria</taxon>
        <taxon>Pseudomonadati</taxon>
        <taxon>Pseudomonadota</taxon>
        <taxon>Gammaproteobacteria</taxon>
        <taxon>Alteromonadales</taxon>
        <taxon>Colwelliaceae</taxon>
        <taxon>Colwellia</taxon>
    </lineage>
</organism>
<accession>Q47XE2</accession>
<evidence type="ECO:0000313" key="1">
    <source>
        <dbReference type="EMBL" id="AAZ27312.1"/>
    </source>
</evidence>
<dbReference type="HOGENOM" id="CLU_2933416_0_0_6"/>